<dbReference type="InterPro" id="IPR022398">
    <property type="entry name" value="Peptidase_S8_His-AS"/>
</dbReference>
<dbReference type="FunFam" id="3.40.50.200:FF:000022">
    <property type="entry name" value="Extracellular protease"/>
    <property type="match status" value="1"/>
</dbReference>
<reference evidence="15 16" key="1">
    <citation type="journal article" date="2011" name="Front. Microbiol.">
        <title>Genomic signatures of strain selection and enhancement in Bacillus atrophaeus var. globigii, a historical biowarfare simulant.</title>
        <authorList>
            <person name="Gibbons H.S."/>
            <person name="Broomall S.M."/>
            <person name="McNew L.A."/>
            <person name="Daligault H."/>
            <person name="Chapman C."/>
            <person name="Bruce D."/>
            <person name="Karavis M."/>
            <person name="Krepps M."/>
            <person name="McGregor P.A."/>
            <person name="Hong C."/>
            <person name="Park K.H."/>
            <person name="Akmal A."/>
            <person name="Feldman A."/>
            <person name="Lin J.S."/>
            <person name="Chang W.E."/>
            <person name="Higgs B.W."/>
            <person name="Demirev P."/>
            <person name="Lindquist J."/>
            <person name="Liem A."/>
            <person name="Fochler E."/>
            <person name="Read T.D."/>
            <person name="Tapia R."/>
            <person name="Johnson S."/>
            <person name="Bishop-Lilly K.A."/>
            <person name="Detter C."/>
            <person name="Han C."/>
            <person name="Sozhamannan S."/>
            <person name="Rosenzweig C.N."/>
            <person name="Skowronski E.W."/>
        </authorList>
    </citation>
    <scope>NUCLEOTIDE SEQUENCE [LARGE SCALE GENOMIC DNA]</scope>
    <source>
        <strain evidence="15 16">CC-PW-9</strain>
    </source>
</reference>
<proteinExistence type="inferred from homology"/>
<dbReference type="InterPro" id="IPR034176">
    <property type="entry name" value="Peptidases_S8_13"/>
</dbReference>
<evidence type="ECO:0000313" key="15">
    <source>
        <dbReference type="EMBL" id="RUO80832.1"/>
    </source>
</evidence>
<evidence type="ECO:0000256" key="11">
    <source>
        <dbReference type="SAM" id="MobiDB-lite"/>
    </source>
</evidence>
<evidence type="ECO:0000256" key="6">
    <source>
        <dbReference type="ARBA" id="ARBA00022801"/>
    </source>
</evidence>
<keyword evidence="3" id="KW-0964">Secreted</keyword>
<dbReference type="FunFam" id="2.60.120.380:FF:000013">
    <property type="entry name" value="Alkaline serine protease"/>
    <property type="match status" value="1"/>
</dbReference>
<dbReference type="RefSeq" id="WP_126841361.1">
    <property type="nucleotide sequence ID" value="NZ_PIQH01000003.1"/>
</dbReference>
<feature type="active site" description="Charge relay system" evidence="9 10">
    <location>
        <position position="204"/>
    </location>
</feature>
<gene>
    <name evidence="15" type="ORF">CWI84_04410</name>
</gene>
<dbReference type="InterPro" id="IPR007280">
    <property type="entry name" value="Peptidase_C_arc/bac"/>
</dbReference>
<keyword evidence="8" id="KW-0865">Zymogen</keyword>
<protein>
    <submittedName>
        <fullName evidence="15">Peptidase S8</fullName>
    </submittedName>
</protein>
<feature type="domain" description="Peptidase S8/S53" evidence="13">
    <location>
        <begin position="195"/>
        <end position="493"/>
    </location>
</feature>
<keyword evidence="4 10" id="KW-0645">Protease</keyword>
<dbReference type="PRINTS" id="PR00723">
    <property type="entry name" value="SUBTILISIN"/>
</dbReference>
<accession>A0A432ZSJ6</accession>
<dbReference type="Gene3D" id="3.40.50.200">
    <property type="entry name" value="Peptidase S8/S53 domain"/>
    <property type="match status" value="1"/>
</dbReference>
<keyword evidence="7 10" id="KW-0720">Serine protease</keyword>
<dbReference type="Proteomes" id="UP000287996">
    <property type="component" value="Unassembled WGS sequence"/>
</dbReference>
<dbReference type="Gene3D" id="2.60.120.380">
    <property type="match status" value="2"/>
</dbReference>
<keyword evidence="5 12" id="KW-0732">Signal</keyword>
<evidence type="ECO:0000256" key="7">
    <source>
        <dbReference type="ARBA" id="ARBA00022825"/>
    </source>
</evidence>
<feature type="active site" description="Charge relay system" evidence="9 10">
    <location>
        <position position="447"/>
    </location>
</feature>
<evidence type="ECO:0000256" key="5">
    <source>
        <dbReference type="ARBA" id="ARBA00022729"/>
    </source>
</evidence>
<feature type="active site" description="Charge relay system" evidence="9 10">
    <location>
        <position position="266"/>
    </location>
</feature>
<evidence type="ECO:0000256" key="1">
    <source>
        <dbReference type="ARBA" id="ARBA00004613"/>
    </source>
</evidence>
<dbReference type="EMBL" id="PIQH01000003">
    <property type="protein sequence ID" value="RUO80832.1"/>
    <property type="molecule type" value="Genomic_DNA"/>
</dbReference>
<evidence type="ECO:0000256" key="12">
    <source>
        <dbReference type="SAM" id="SignalP"/>
    </source>
</evidence>
<dbReference type="PANTHER" id="PTHR43806:SF11">
    <property type="entry name" value="CEREVISIN-RELATED"/>
    <property type="match status" value="1"/>
</dbReference>
<dbReference type="PANTHER" id="PTHR43806">
    <property type="entry name" value="PEPTIDASE S8"/>
    <property type="match status" value="1"/>
</dbReference>
<organism evidence="15 16">
    <name type="scientific">Idiomarina tyrosinivorans</name>
    <dbReference type="NCBI Taxonomy" id="1445662"/>
    <lineage>
        <taxon>Bacteria</taxon>
        <taxon>Pseudomonadati</taxon>
        <taxon>Pseudomonadota</taxon>
        <taxon>Gammaproteobacteria</taxon>
        <taxon>Alteromonadales</taxon>
        <taxon>Idiomarinaceae</taxon>
        <taxon>Idiomarina</taxon>
    </lineage>
</organism>
<evidence type="ECO:0000259" key="13">
    <source>
        <dbReference type="Pfam" id="PF00082"/>
    </source>
</evidence>
<dbReference type="GO" id="GO:0004252">
    <property type="term" value="F:serine-type endopeptidase activity"/>
    <property type="evidence" value="ECO:0007669"/>
    <property type="project" value="UniProtKB-UniRule"/>
</dbReference>
<evidence type="ECO:0000256" key="9">
    <source>
        <dbReference type="PIRSR" id="PIRSR615500-1"/>
    </source>
</evidence>
<evidence type="ECO:0000256" key="4">
    <source>
        <dbReference type="ARBA" id="ARBA00022670"/>
    </source>
</evidence>
<evidence type="ECO:0000256" key="2">
    <source>
        <dbReference type="ARBA" id="ARBA00011073"/>
    </source>
</evidence>
<evidence type="ECO:0000259" key="14">
    <source>
        <dbReference type="Pfam" id="PF04151"/>
    </source>
</evidence>
<dbReference type="InterPro" id="IPR036852">
    <property type="entry name" value="Peptidase_S8/S53_dom_sf"/>
</dbReference>
<feature type="region of interest" description="Disordered" evidence="11">
    <location>
        <begin position="38"/>
        <end position="59"/>
    </location>
</feature>
<feature type="signal peptide" evidence="12">
    <location>
        <begin position="1"/>
        <end position="29"/>
    </location>
</feature>
<comment type="subcellular location">
    <subcellularLocation>
        <location evidence="1">Secreted</location>
    </subcellularLocation>
</comment>
<dbReference type="CDD" id="cd07496">
    <property type="entry name" value="Peptidases_S8_13"/>
    <property type="match status" value="1"/>
</dbReference>
<dbReference type="OrthoDB" id="9790784at2"/>
<name>A0A432ZSJ6_9GAMM</name>
<dbReference type="GO" id="GO:0006508">
    <property type="term" value="P:proteolysis"/>
    <property type="evidence" value="ECO:0007669"/>
    <property type="project" value="UniProtKB-KW"/>
</dbReference>
<comment type="caution">
    <text evidence="15">The sequence shown here is derived from an EMBL/GenBank/DDBJ whole genome shotgun (WGS) entry which is preliminary data.</text>
</comment>
<evidence type="ECO:0000256" key="8">
    <source>
        <dbReference type="ARBA" id="ARBA00023145"/>
    </source>
</evidence>
<evidence type="ECO:0000256" key="3">
    <source>
        <dbReference type="ARBA" id="ARBA00022525"/>
    </source>
</evidence>
<evidence type="ECO:0000313" key="16">
    <source>
        <dbReference type="Proteomes" id="UP000287996"/>
    </source>
</evidence>
<feature type="domain" description="Peptidase C-terminal archaeal/bacterial" evidence="14">
    <location>
        <begin position="645"/>
        <end position="711"/>
    </location>
</feature>
<dbReference type="Pfam" id="PF04151">
    <property type="entry name" value="PPC"/>
    <property type="match status" value="2"/>
</dbReference>
<dbReference type="Pfam" id="PF00082">
    <property type="entry name" value="Peptidase_S8"/>
    <property type="match status" value="1"/>
</dbReference>
<feature type="chain" id="PRO_5019009388" evidence="12">
    <location>
        <begin position="30"/>
        <end position="727"/>
    </location>
</feature>
<dbReference type="PROSITE" id="PS51892">
    <property type="entry name" value="SUBTILASE"/>
    <property type="match status" value="1"/>
</dbReference>
<feature type="compositionally biased region" description="Low complexity" evidence="11">
    <location>
        <begin position="47"/>
        <end position="59"/>
    </location>
</feature>
<sequence>MKHTRKLTALSGALAIATLAGLSTLPASAMQQIDAGQSNGKVTKLPSQGKASSSKQQAQGPVTGFIVRFKSGSRLATAAATPAGQNGLQRAQQVAATASRVAAELSNSVGVELKFEREMALQRHFVFDLGKRLNSAEKARVMQQLQDNPEVEFVEENRMLHIMATPDDTRYSDQWHYYEATGGLNAPAAWDVTDGSGSVVAVLDTGYRPHADLAANILPGYDMISDSFVGNDGDGRDSDPKDPGDWIAAGQCGNGYPAQDQDSSWHGTHVAGTIAAVTNNNNGVAGVAYGAKVVPVRVLGRCGGTTADIADAIIWASGGSVPGVPTNNNPADVINMSLGGQGACSSTTQQAINTARANGTALVIAAGNSNDNSANYNPGNCSGVINVAATDRNGGRSYYSNYGSNVDVAGPGGAMSSATDPNGILSTYNTGTTTPGSDTYGYLQGTSMATPHVAGVAALIKAADPTATPDDIENILKQTTRTFPGTCNGCGTGIVDAGAAVQAAAGGGTGGGTGGNGTLENGVAETNLSGAQGSEQFFTLDVPSGATDLTFTMSGGTGDADLYVQFGSDPTTSSYDCRPYKSGNNETCTISNVQAGTYHVMIRGYQAYSGVSLVGQYTDGSSGGGASGGGGTVENISASTGNWKYYTVDVPAGMSSLDVSIYGGTGDADLYVQFGSNPTTSSYECRPYLQGNNETCNISNPQAGTYHIGIRAYQSFSGVTLDAYYAP</sequence>
<feature type="domain" description="Peptidase C-terminal archaeal/bacterial" evidence="14">
    <location>
        <begin position="536"/>
        <end position="604"/>
    </location>
</feature>
<keyword evidence="6 10" id="KW-0378">Hydrolase</keyword>
<dbReference type="PROSITE" id="PS00138">
    <property type="entry name" value="SUBTILASE_SER"/>
    <property type="match status" value="1"/>
</dbReference>
<comment type="similarity">
    <text evidence="2 10">Belongs to the peptidase S8 family.</text>
</comment>
<dbReference type="InterPro" id="IPR050131">
    <property type="entry name" value="Peptidase_S8_subtilisin-like"/>
</dbReference>
<dbReference type="PROSITE" id="PS00137">
    <property type="entry name" value="SUBTILASE_HIS"/>
    <property type="match status" value="1"/>
</dbReference>
<dbReference type="InterPro" id="IPR023828">
    <property type="entry name" value="Peptidase_S8_Ser-AS"/>
</dbReference>
<evidence type="ECO:0000256" key="10">
    <source>
        <dbReference type="PROSITE-ProRule" id="PRU01240"/>
    </source>
</evidence>
<dbReference type="SUPFAM" id="SSF52743">
    <property type="entry name" value="Subtilisin-like"/>
    <property type="match status" value="1"/>
</dbReference>
<dbReference type="InterPro" id="IPR000209">
    <property type="entry name" value="Peptidase_S8/S53_dom"/>
</dbReference>
<dbReference type="GO" id="GO:0005576">
    <property type="term" value="C:extracellular region"/>
    <property type="evidence" value="ECO:0007669"/>
    <property type="project" value="UniProtKB-SubCell"/>
</dbReference>
<keyword evidence="16" id="KW-1185">Reference proteome</keyword>
<dbReference type="InterPro" id="IPR015500">
    <property type="entry name" value="Peptidase_S8_subtilisin-rel"/>
</dbReference>
<dbReference type="AlphaFoldDB" id="A0A432ZSJ6"/>